<dbReference type="SMART" id="SM01100">
    <property type="entry name" value="CRAL_TRIO_N"/>
    <property type="match status" value="1"/>
</dbReference>
<dbReference type="PROSITE" id="PS50191">
    <property type="entry name" value="CRAL_TRIO"/>
    <property type="match status" value="1"/>
</dbReference>
<comment type="caution">
    <text evidence="2">The sequence shown here is derived from an EMBL/GenBank/DDBJ whole genome shotgun (WGS) entry which is preliminary data.</text>
</comment>
<name>A0AAV2A1U0_9ARAC</name>
<dbReference type="PANTHER" id="PTHR10174">
    <property type="entry name" value="ALPHA-TOCOPHEROL TRANSFER PROTEIN-RELATED"/>
    <property type="match status" value="1"/>
</dbReference>
<dbReference type="Pfam" id="PF00650">
    <property type="entry name" value="CRAL_TRIO"/>
    <property type="match status" value="1"/>
</dbReference>
<accession>A0AAV2A1U0</accession>
<dbReference type="Gene3D" id="1.20.5.1200">
    <property type="entry name" value="Alpha-tocopherol transfer"/>
    <property type="match status" value="1"/>
</dbReference>
<dbReference type="EMBL" id="CAXIEN010000107">
    <property type="protein sequence ID" value="CAL1277991.1"/>
    <property type="molecule type" value="Genomic_DNA"/>
</dbReference>
<dbReference type="PANTHER" id="PTHR10174:SF130">
    <property type="entry name" value="ALPHA-TOCOPHEROL TRANSFER PROTEIN-LIKE"/>
    <property type="match status" value="1"/>
</dbReference>
<protein>
    <recommendedName>
        <fullName evidence="1">CRAL-TRIO domain-containing protein</fullName>
    </recommendedName>
</protein>
<dbReference type="Pfam" id="PF03765">
    <property type="entry name" value="CRAL_TRIO_N"/>
    <property type="match status" value="1"/>
</dbReference>
<dbReference type="SUPFAM" id="SSF46938">
    <property type="entry name" value="CRAL/TRIO N-terminal domain"/>
    <property type="match status" value="1"/>
</dbReference>
<evidence type="ECO:0000313" key="3">
    <source>
        <dbReference type="Proteomes" id="UP001497382"/>
    </source>
</evidence>
<dbReference type="InterPro" id="IPR036865">
    <property type="entry name" value="CRAL-TRIO_dom_sf"/>
</dbReference>
<dbReference type="CDD" id="cd00170">
    <property type="entry name" value="SEC14"/>
    <property type="match status" value="1"/>
</dbReference>
<evidence type="ECO:0000313" key="2">
    <source>
        <dbReference type="EMBL" id="CAL1277991.1"/>
    </source>
</evidence>
<dbReference type="InterPro" id="IPR011074">
    <property type="entry name" value="CRAL/TRIO_N_dom"/>
</dbReference>
<dbReference type="Proteomes" id="UP001497382">
    <property type="component" value="Unassembled WGS sequence"/>
</dbReference>
<dbReference type="Gene3D" id="1.10.8.20">
    <property type="entry name" value="N-terminal domain of phosphatidylinositol transfer protein sec14p"/>
    <property type="match status" value="1"/>
</dbReference>
<dbReference type="SMART" id="SM00516">
    <property type="entry name" value="SEC14"/>
    <property type="match status" value="1"/>
</dbReference>
<dbReference type="SUPFAM" id="SSF52087">
    <property type="entry name" value="CRAL/TRIO domain"/>
    <property type="match status" value="1"/>
</dbReference>
<proteinExistence type="predicted"/>
<dbReference type="Gene3D" id="3.40.525.10">
    <property type="entry name" value="CRAL-TRIO lipid binding domain"/>
    <property type="match status" value="1"/>
</dbReference>
<gene>
    <name evidence="2" type="ORF">LARSCL_LOCUS9524</name>
</gene>
<dbReference type="InterPro" id="IPR001251">
    <property type="entry name" value="CRAL-TRIO_dom"/>
</dbReference>
<reference evidence="2 3" key="1">
    <citation type="submission" date="2024-04" db="EMBL/GenBank/DDBJ databases">
        <authorList>
            <person name="Rising A."/>
            <person name="Reimegard J."/>
            <person name="Sonavane S."/>
            <person name="Akerstrom W."/>
            <person name="Nylinder S."/>
            <person name="Hedman E."/>
            <person name="Kallberg Y."/>
        </authorList>
    </citation>
    <scope>NUCLEOTIDE SEQUENCE [LARGE SCALE GENOMIC DNA]</scope>
</reference>
<dbReference type="GO" id="GO:0016020">
    <property type="term" value="C:membrane"/>
    <property type="evidence" value="ECO:0007669"/>
    <property type="project" value="TreeGrafter"/>
</dbReference>
<evidence type="ECO:0000259" key="1">
    <source>
        <dbReference type="PROSITE" id="PS50191"/>
    </source>
</evidence>
<organism evidence="2 3">
    <name type="scientific">Larinioides sclopetarius</name>
    <dbReference type="NCBI Taxonomy" id="280406"/>
    <lineage>
        <taxon>Eukaryota</taxon>
        <taxon>Metazoa</taxon>
        <taxon>Ecdysozoa</taxon>
        <taxon>Arthropoda</taxon>
        <taxon>Chelicerata</taxon>
        <taxon>Arachnida</taxon>
        <taxon>Araneae</taxon>
        <taxon>Araneomorphae</taxon>
        <taxon>Entelegynae</taxon>
        <taxon>Araneoidea</taxon>
        <taxon>Araneidae</taxon>
        <taxon>Larinioides</taxon>
    </lineage>
</organism>
<dbReference type="PRINTS" id="PR00180">
    <property type="entry name" value="CRETINALDHBP"/>
</dbReference>
<dbReference type="AlphaFoldDB" id="A0AAV2A1U0"/>
<feature type="domain" description="CRAL-TRIO" evidence="1">
    <location>
        <begin position="95"/>
        <end position="258"/>
    </location>
</feature>
<sequence length="289" mass="33804">MTLLPLWFKGLTPELQLRAETTLGETSHVKAKALVDFRRLINEQADIYSRLDDVFLLRFLRTKKYDVQKAFKIYRNYYYFQTKQRGKFTAFKPSEMKKVIEMNNILYVPYRVPPGSHVAIFRMGAFDVTKATAQDLIATVFMIGEMILDMEATQICGGIIIVDAEGLTLQHYRQFVNLQFLTLLLNLVQDCLPERLRAIHFIHEPFTYHAIYKLLQPLLKKKLKERLHFHGNKLSSLHKYVPKDFLPEELGGNMGPFNNKEFADYFFGQEAFFERISKYGLIEKNKNGK</sequence>
<keyword evidence="3" id="KW-1185">Reference proteome</keyword>
<dbReference type="InterPro" id="IPR036273">
    <property type="entry name" value="CRAL/TRIO_N_dom_sf"/>
</dbReference>
<dbReference type="GO" id="GO:1902936">
    <property type="term" value="F:phosphatidylinositol bisphosphate binding"/>
    <property type="evidence" value="ECO:0007669"/>
    <property type="project" value="TreeGrafter"/>
</dbReference>